<accession>A0A0F9H3I0</accession>
<dbReference type="InterPro" id="IPR011042">
    <property type="entry name" value="6-blade_b-propeller_TolB-like"/>
</dbReference>
<evidence type="ECO:0000313" key="2">
    <source>
        <dbReference type="EMBL" id="KKL97516.1"/>
    </source>
</evidence>
<comment type="caution">
    <text evidence="2">The sequence shown here is derived from an EMBL/GenBank/DDBJ whole genome shotgun (WGS) entry which is preliminary data.</text>
</comment>
<dbReference type="Gene3D" id="2.120.10.30">
    <property type="entry name" value="TolB, C-terminal domain"/>
    <property type="match status" value="1"/>
</dbReference>
<dbReference type="InterPro" id="IPR011659">
    <property type="entry name" value="WD40"/>
</dbReference>
<dbReference type="AlphaFoldDB" id="A0A0F9H3I0"/>
<name>A0A0F9H3I0_9ZZZZ</name>
<protein>
    <submittedName>
        <fullName evidence="2">Uncharacterized protein</fullName>
    </submittedName>
</protein>
<gene>
    <name evidence="2" type="ORF">LCGC14_1833690</name>
</gene>
<sequence>NPSIAAINGRYIAFESAALNLVANDTNSNIDIFVKDTTTNATTRVSTANAGTQATGGASTKASISGEGRYVAFQSAAKNLVTGDTNNLTDIFVKDTTTNITTRVSVSSSAAQATGGSSTNPSISTDGRHVAFESTATNLVSGDTNGKSDIFIKDTVSGTITRLSTDTSEVQSNADANNASTSRYGQYVAYDSTATKLVTGDTNNKGDVFLATVDAKKPSTPKVTSKTHKSSSKYYRNPTLKLAWSGSDSSGIGGYSYKLDKTSSTTPDATSEGTGKSITYTKRGTGKWYFHLRTKDIYNNWSSTRHFRVNIDRIKPKTYAPKKHTTRRRRGVATARVYWKVRDSYTGNKAYVKIVVKKRVYSAKRRAREARALRAFKSWRAKARKTKNKNLARKYRQKMRMHKRRLNKARRQAYKRVKTINYKWTKINRLRVYKWRTRASGKFKFWVMSKDQARNPQRNIARNYVIIR</sequence>
<feature type="region of interest" description="Disordered" evidence="1">
    <location>
        <begin position="107"/>
        <end position="126"/>
    </location>
</feature>
<evidence type="ECO:0000256" key="1">
    <source>
        <dbReference type="SAM" id="MobiDB-lite"/>
    </source>
</evidence>
<dbReference type="EMBL" id="LAZR01018151">
    <property type="protein sequence ID" value="KKL97516.1"/>
    <property type="molecule type" value="Genomic_DNA"/>
</dbReference>
<feature type="non-terminal residue" evidence="2">
    <location>
        <position position="1"/>
    </location>
</feature>
<reference evidence="2" key="1">
    <citation type="journal article" date="2015" name="Nature">
        <title>Complex archaea that bridge the gap between prokaryotes and eukaryotes.</title>
        <authorList>
            <person name="Spang A."/>
            <person name="Saw J.H."/>
            <person name="Jorgensen S.L."/>
            <person name="Zaremba-Niedzwiedzka K."/>
            <person name="Martijn J."/>
            <person name="Lind A.E."/>
            <person name="van Eijk R."/>
            <person name="Schleper C."/>
            <person name="Guy L."/>
            <person name="Ettema T.J."/>
        </authorList>
    </citation>
    <scope>NUCLEOTIDE SEQUENCE</scope>
</reference>
<organism evidence="2">
    <name type="scientific">marine sediment metagenome</name>
    <dbReference type="NCBI Taxonomy" id="412755"/>
    <lineage>
        <taxon>unclassified sequences</taxon>
        <taxon>metagenomes</taxon>
        <taxon>ecological metagenomes</taxon>
    </lineage>
</organism>
<dbReference type="SUPFAM" id="SSF82171">
    <property type="entry name" value="DPP6 N-terminal domain-like"/>
    <property type="match status" value="1"/>
</dbReference>
<feature type="compositionally biased region" description="Low complexity" evidence="1">
    <location>
        <begin position="107"/>
        <end position="119"/>
    </location>
</feature>
<proteinExistence type="predicted"/>
<dbReference type="Pfam" id="PF07676">
    <property type="entry name" value="PD40"/>
    <property type="match status" value="1"/>
</dbReference>